<name>A0ABY5EKS6_9PSED</name>
<evidence type="ECO:0008006" key="4">
    <source>
        <dbReference type="Google" id="ProtNLM"/>
    </source>
</evidence>
<keyword evidence="1" id="KW-0732">Signal</keyword>
<sequence>MNYQLSLIILFCFAILKPAHADSPKQECVGRLTFDVPEKIEWATYPTENKLISGGGGHTFSKNISSENEYLSYNHSGLTLRVSNITTHHEFDLQRNAILYTDETSKKETLEKIDTKKGRLQSIQEMNYSTDVIERLKDEIKILEESAADKTIKEYALNISDSYVFGDNTTPSQVLLWRNNRIYYFNFNTPTKNSAEDIKDLIARFEPRELYQVPNGPGVCLPYGFIHDDGKTGFSVKNSLRFTSTPNVIMSMINASQDDPTKATTGTYNTDHNPGYDAEKWKKSKIMEKFYFGDRMTTLEGWRLDPRPESGEQERAWFAIAHVGGLASPLMAVQMFTFKQGTDGLKFLTPPPEAVIPRFLKLTESIKPQ</sequence>
<organism evidence="2 3">
    <name type="scientific">Pseudomonas nunensis</name>
    <dbReference type="NCBI Taxonomy" id="2961896"/>
    <lineage>
        <taxon>Bacteria</taxon>
        <taxon>Pseudomonadati</taxon>
        <taxon>Pseudomonadota</taxon>
        <taxon>Gammaproteobacteria</taxon>
        <taxon>Pseudomonadales</taxon>
        <taxon>Pseudomonadaceae</taxon>
        <taxon>Pseudomonas</taxon>
    </lineage>
</organism>
<keyword evidence="3" id="KW-1185">Reference proteome</keyword>
<proteinExistence type="predicted"/>
<accession>A0ABY5EKS6</accession>
<evidence type="ECO:0000256" key="1">
    <source>
        <dbReference type="SAM" id="SignalP"/>
    </source>
</evidence>
<feature type="signal peptide" evidence="1">
    <location>
        <begin position="1"/>
        <end position="21"/>
    </location>
</feature>
<reference evidence="2" key="1">
    <citation type="submission" date="2022-07" db="EMBL/GenBank/DDBJ databases">
        <title>Pseudomonas nunamit sp. nov. an antifungal species isolated from Greenland.</title>
        <authorList>
            <person name="Ntana F."/>
            <person name="Hennessy R.C."/>
            <person name="Zervas A."/>
            <person name="Stougaard P."/>
        </authorList>
    </citation>
    <scope>NUCLEOTIDE SEQUENCE</scope>
    <source>
        <strain evidence="2">In5</strain>
    </source>
</reference>
<dbReference type="Proteomes" id="UP001059607">
    <property type="component" value="Chromosome"/>
</dbReference>
<feature type="chain" id="PRO_5047115372" description="Tle cognate immunity protein 4 C-terminal domain-containing protein" evidence="1">
    <location>
        <begin position="22"/>
        <end position="369"/>
    </location>
</feature>
<evidence type="ECO:0000313" key="2">
    <source>
        <dbReference type="EMBL" id="UTO15833.1"/>
    </source>
</evidence>
<dbReference type="EMBL" id="CP101125">
    <property type="protein sequence ID" value="UTO15833.1"/>
    <property type="molecule type" value="Genomic_DNA"/>
</dbReference>
<gene>
    <name evidence="2" type="ORF">NK667_05630</name>
</gene>
<dbReference type="RefSeq" id="WP_161807691.1">
    <property type="nucleotide sequence ID" value="NZ_CP101125.1"/>
</dbReference>
<evidence type="ECO:0000313" key="3">
    <source>
        <dbReference type="Proteomes" id="UP001059607"/>
    </source>
</evidence>
<protein>
    <recommendedName>
        <fullName evidence="4">Tle cognate immunity protein 4 C-terminal domain-containing protein</fullName>
    </recommendedName>
</protein>